<dbReference type="Pfam" id="PF13649">
    <property type="entry name" value="Methyltransf_25"/>
    <property type="match status" value="1"/>
</dbReference>
<evidence type="ECO:0000313" key="2">
    <source>
        <dbReference type="EMBL" id="AOU98655.1"/>
    </source>
</evidence>
<dbReference type="RefSeq" id="WP_070079015.1">
    <property type="nucleotide sequence ID" value="NZ_CP017415.1"/>
</dbReference>
<accession>A0A1D8IQE9</accession>
<dbReference type="SUPFAM" id="SSF53335">
    <property type="entry name" value="S-adenosyl-L-methionine-dependent methyltransferases"/>
    <property type="match status" value="1"/>
</dbReference>
<gene>
    <name evidence="2" type="ORF">BI364_12415</name>
</gene>
<dbReference type="AlphaFoldDB" id="A0A1D8IQE9"/>
<dbReference type="EMBL" id="CP017415">
    <property type="protein sequence ID" value="AOU98655.1"/>
    <property type="molecule type" value="Genomic_DNA"/>
</dbReference>
<evidence type="ECO:0000259" key="1">
    <source>
        <dbReference type="Pfam" id="PF13649"/>
    </source>
</evidence>
<dbReference type="InterPro" id="IPR041698">
    <property type="entry name" value="Methyltransf_25"/>
</dbReference>
<evidence type="ECO:0000313" key="3">
    <source>
        <dbReference type="Proteomes" id="UP000095401"/>
    </source>
</evidence>
<dbReference type="CDD" id="cd02440">
    <property type="entry name" value="AdoMet_MTases"/>
    <property type="match status" value="1"/>
</dbReference>
<dbReference type="Proteomes" id="UP000095401">
    <property type="component" value="Chromosome"/>
</dbReference>
<name>A0A1D8IQE9_9GAMM</name>
<reference evidence="3" key="1">
    <citation type="submission" date="2016-09" db="EMBL/GenBank/DDBJ databases">
        <title>Acidihalobacter prosperus F5.</title>
        <authorList>
            <person name="Khaleque H.N."/>
            <person name="Ramsay J.P."/>
            <person name="Kaksonen A.H."/>
            <person name="Boxall N.J."/>
            <person name="Watkin E.L.J."/>
        </authorList>
    </citation>
    <scope>NUCLEOTIDE SEQUENCE [LARGE SCALE GENOMIC DNA]</scope>
    <source>
        <strain evidence="3">F5</strain>
    </source>
</reference>
<keyword evidence="3" id="KW-1185">Reference proteome</keyword>
<proteinExistence type="predicted"/>
<dbReference type="Gene3D" id="3.40.50.150">
    <property type="entry name" value="Vaccinia Virus protein VP39"/>
    <property type="match status" value="1"/>
</dbReference>
<sequence length="323" mass="37174">MCVLHISVENEAGGVPVNRTESGLGDEAVTLRADRFLEAAIKHIAPLKGTHIYDAKLLDYQQKTSSPESGYGRWLQALLTHLKRFYISGHRLKILDFGCGTGELTVMMNHLGFDATGIDLHTEHLGLARILANENGLPESIFVQSHGPKLPFDDNSFDVVTMFVVLEHLNDEVLDVILTELRRVCHGVLYVLVPNKLQIRDDHTGLRFLPWMPRWLALLYLKTRGRRHQYCISEDGSWDVYYRGLRRIRKLFAVKGFEMDFIADEWVFPSLEKVPPITLIGKRIKIQGRWVPIGIPLPYRTLLRWGFPKQVFYPYLNLVFVRR</sequence>
<protein>
    <recommendedName>
        <fullName evidence="1">Methyltransferase domain-containing protein</fullName>
    </recommendedName>
</protein>
<organism evidence="2 3">
    <name type="scientific">Acidihalobacter yilgarnensis</name>
    <dbReference type="NCBI Taxonomy" id="2819280"/>
    <lineage>
        <taxon>Bacteria</taxon>
        <taxon>Pseudomonadati</taxon>
        <taxon>Pseudomonadota</taxon>
        <taxon>Gammaproteobacteria</taxon>
        <taxon>Chromatiales</taxon>
        <taxon>Ectothiorhodospiraceae</taxon>
        <taxon>Acidihalobacter</taxon>
    </lineage>
</organism>
<dbReference type="InterPro" id="IPR029063">
    <property type="entry name" value="SAM-dependent_MTases_sf"/>
</dbReference>
<dbReference type="KEGG" id="aprs:BI364_12415"/>
<dbReference type="PANTHER" id="PTHR43464">
    <property type="entry name" value="METHYLTRANSFERASE"/>
    <property type="match status" value="1"/>
</dbReference>
<feature type="domain" description="Methyltransferase" evidence="1">
    <location>
        <begin position="94"/>
        <end position="185"/>
    </location>
</feature>
<dbReference type="GO" id="GO:0008168">
    <property type="term" value="F:methyltransferase activity"/>
    <property type="evidence" value="ECO:0007669"/>
    <property type="project" value="TreeGrafter"/>
</dbReference>